<evidence type="ECO:0000313" key="2">
    <source>
        <dbReference type="Proteomes" id="UP000184192"/>
    </source>
</evidence>
<dbReference type="InterPro" id="IPR011951">
    <property type="entry name" value="HAD-SF_hydro_IA_YjjG/PynA"/>
</dbReference>
<dbReference type="InterPro" id="IPR023198">
    <property type="entry name" value="PGP-like_dom2"/>
</dbReference>
<dbReference type="EMBL" id="FQZN01000047">
    <property type="protein sequence ID" value="SHJ69400.1"/>
    <property type="molecule type" value="Genomic_DNA"/>
</dbReference>
<dbReference type="Proteomes" id="UP000184192">
    <property type="component" value="Unassembled WGS sequence"/>
</dbReference>
<proteinExistence type="predicted"/>
<dbReference type="Pfam" id="PF00702">
    <property type="entry name" value="Hydrolase"/>
    <property type="match status" value="1"/>
</dbReference>
<dbReference type="SFLD" id="SFLDG01135">
    <property type="entry name" value="C1.5.6:_HAD__Beta-PGM__Phospha"/>
    <property type="match status" value="1"/>
</dbReference>
<keyword evidence="2" id="KW-1185">Reference proteome</keyword>
<reference evidence="2" key="1">
    <citation type="submission" date="2016-11" db="EMBL/GenBank/DDBJ databases">
        <authorList>
            <person name="Varghese N."/>
            <person name="Submissions S."/>
        </authorList>
    </citation>
    <scope>NUCLEOTIDE SEQUENCE [LARGE SCALE GENOMIC DNA]</scope>
    <source>
        <strain evidence="2">DSM 26884</strain>
    </source>
</reference>
<dbReference type="InterPro" id="IPR052550">
    <property type="entry name" value="Pyrimidine_5'-ntase_YjjG"/>
</dbReference>
<organism evidence="1 2">
    <name type="scientific">Bacteroides stercorirosoris</name>
    <dbReference type="NCBI Taxonomy" id="871324"/>
    <lineage>
        <taxon>Bacteria</taxon>
        <taxon>Pseudomonadati</taxon>
        <taxon>Bacteroidota</taxon>
        <taxon>Bacteroidia</taxon>
        <taxon>Bacteroidales</taxon>
        <taxon>Bacteroidaceae</taxon>
        <taxon>Bacteroides</taxon>
    </lineage>
</organism>
<dbReference type="InterPro" id="IPR006439">
    <property type="entry name" value="HAD-SF_hydro_IA"/>
</dbReference>
<dbReference type="GO" id="GO:0008253">
    <property type="term" value="F:5'-nucleotidase activity"/>
    <property type="evidence" value="ECO:0007669"/>
    <property type="project" value="InterPro"/>
</dbReference>
<accession>A0A1M6LDW0</accession>
<name>A0A1M6LDW0_9BACE</name>
<dbReference type="SFLD" id="SFLDG01129">
    <property type="entry name" value="C1.5:_HAD__Beta-PGM__Phosphata"/>
    <property type="match status" value="1"/>
</dbReference>
<dbReference type="RefSeq" id="WP_025835625.1">
    <property type="nucleotide sequence ID" value="NZ_FQZN01000047.1"/>
</dbReference>
<dbReference type="NCBIfam" id="TIGR01549">
    <property type="entry name" value="HAD-SF-IA-v1"/>
    <property type="match status" value="1"/>
</dbReference>
<dbReference type="SUPFAM" id="SSF56784">
    <property type="entry name" value="HAD-like"/>
    <property type="match status" value="1"/>
</dbReference>
<evidence type="ECO:0000313" key="1">
    <source>
        <dbReference type="EMBL" id="SHJ69400.1"/>
    </source>
</evidence>
<dbReference type="GeneID" id="92714645"/>
<dbReference type="Gene3D" id="1.10.150.240">
    <property type="entry name" value="Putative phosphatase, domain 2"/>
    <property type="match status" value="1"/>
</dbReference>
<dbReference type="NCBIfam" id="TIGR02254">
    <property type="entry name" value="YjjG_YfnB"/>
    <property type="match status" value="1"/>
</dbReference>
<protein>
    <submittedName>
        <fullName evidence="1">Putative hydrolase of the HAD superfamily</fullName>
    </submittedName>
</protein>
<sequence>MQYKNLFFDLDDTLWAFSYNARDTFEEMYRKYEYDRYFRSFQHFYELYERRNVELWAEYADGKVTKDELNRQRFLYPLEAVGEGDAALAKAFSEDFFAVIPTKSRLMPHAREVLEYLAPKYNLYILSNGFQELQCHKMRSAGIDRYFKKVVLSDDIGVLKPWPEIFHFAMSATQSELRDSLMIGDSWDNDITGARGVGMHQVYYNVTGRAEFPFKPTYQITDLKELLQLL</sequence>
<gene>
    <name evidence="1" type="ORF">SAMN05444350_14716</name>
</gene>
<dbReference type="Gene3D" id="3.40.50.1000">
    <property type="entry name" value="HAD superfamily/HAD-like"/>
    <property type="match status" value="1"/>
</dbReference>
<keyword evidence="1" id="KW-0378">Hydrolase</keyword>
<dbReference type="AlphaFoldDB" id="A0A1M6LDW0"/>
<dbReference type="SFLD" id="SFLDS00003">
    <property type="entry name" value="Haloacid_Dehalogenase"/>
    <property type="match status" value="1"/>
</dbReference>
<dbReference type="PANTHER" id="PTHR47478">
    <property type="match status" value="1"/>
</dbReference>
<dbReference type="PANTHER" id="PTHR47478:SF1">
    <property type="entry name" value="PYRIMIDINE 5'-NUCLEOTIDASE YJJG"/>
    <property type="match status" value="1"/>
</dbReference>
<dbReference type="eggNOG" id="COG1011">
    <property type="taxonomic scope" value="Bacteria"/>
</dbReference>
<dbReference type="InterPro" id="IPR023214">
    <property type="entry name" value="HAD_sf"/>
</dbReference>
<dbReference type="InterPro" id="IPR036412">
    <property type="entry name" value="HAD-like_sf"/>
</dbReference>